<reference evidence="3" key="1">
    <citation type="submission" date="2023-06" db="EMBL/GenBank/DDBJ databases">
        <title>Genomic analysis of the entomopathogenic nematode Steinernema hermaphroditum.</title>
        <authorList>
            <person name="Schwarz E.M."/>
            <person name="Heppert J.K."/>
            <person name="Baniya A."/>
            <person name="Schwartz H.T."/>
            <person name="Tan C.-H."/>
            <person name="Antoshechkin I."/>
            <person name="Sternberg P.W."/>
            <person name="Goodrich-Blair H."/>
            <person name="Dillman A.R."/>
        </authorList>
    </citation>
    <scope>NUCLEOTIDE SEQUENCE</scope>
    <source>
        <strain evidence="3">PS9179</strain>
        <tissue evidence="3">Whole animal</tissue>
    </source>
</reference>
<dbReference type="AlphaFoldDB" id="A0AA39LXY1"/>
<dbReference type="Gene3D" id="3.40.33.10">
    <property type="entry name" value="CAP"/>
    <property type="match status" value="1"/>
</dbReference>
<evidence type="ECO:0000256" key="1">
    <source>
        <dbReference type="SAM" id="SignalP"/>
    </source>
</evidence>
<dbReference type="InterPro" id="IPR035940">
    <property type="entry name" value="CAP_sf"/>
</dbReference>
<protein>
    <recommendedName>
        <fullName evidence="2">SCP domain-containing protein</fullName>
    </recommendedName>
</protein>
<evidence type="ECO:0000313" key="3">
    <source>
        <dbReference type="EMBL" id="KAK0413703.1"/>
    </source>
</evidence>
<dbReference type="SUPFAM" id="SSF55797">
    <property type="entry name" value="PR-1-like"/>
    <property type="match status" value="1"/>
</dbReference>
<dbReference type="PROSITE" id="PS01010">
    <property type="entry name" value="CRISP_2"/>
    <property type="match status" value="1"/>
</dbReference>
<feature type="signal peptide" evidence="1">
    <location>
        <begin position="1"/>
        <end position="17"/>
    </location>
</feature>
<dbReference type="InterPro" id="IPR001283">
    <property type="entry name" value="CRISP-related"/>
</dbReference>
<dbReference type="Proteomes" id="UP001175271">
    <property type="component" value="Unassembled WGS sequence"/>
</dbReference>
<evidence type="ECO:0000259" key="2">
    <source>
        <dbReference type="SMART" id="SM00198"/>
    </source>
</evidence>
<dbReference type="SMART" id="SM00198">
    <property type="entry name" value="SCP"/>
    <property type="match status" value="1"/>
</dbReference>
<proteinExistence type="predicted"/>
<name>A0AA39LXY1_9BILA</name>
<dbReference type="PRINTS" id="PR00837">
    <property type="entry name" value="V5TPXLIKE"/>
</dbReference>
<organism evidence="3 4">
    <name type="scientific">Steinernema hermaphroditum</name>
    <dbReference type="NCBI Taxonomy" id="289476"/>
    <lineage>
        <taxon>Eukaryota</taxon>
        <taxon>Metazoa</taxon>
        <taxon>Ecdysozoa</taxon>
        <taxon>Nematoda</taxon>
        <taxon>Chromadorea</taxon>
        <taxon>Rhabditida</taxon>
        <taxon>Tylenchina</taxon>
        <taxon>Panagrolaimomorpha</taxon>
        <taxon>Strongyloidoidea</taxon>
        <taxon>Steinernematidae</taxon>
        <taxon>Steinernema</taxon>
    </lineage>
</organism>
<accession>A0AA39LXY1</accession>
<dbReference type="EMBL" id="JAUCMV010000003">
    <property type="protein sequence ID" value="KAK0413703.1"/>
    <property type="molecule type" value="Genomic_DNA"/>
</dbReference>
<dbReference type="CDD" id="cd05380">
    <property type="entry name" value="CAP_euk"/>
    <property type="match status" value="1"/>
</dbReference>
<dbReference type="InterPro" id="IPR018244">
    <property type="entry name" value="Allrgn_V5/Tpx1_CS"/>
</dbReference>
<feature type="domain" description="SCP" evidence="2">
    <location>
        <begin position="28"/>
        <end position="183"/>
    </location>
</feature>
<dbReference type="Pfam" id="PF00188">
    <property type="entry name" value="CAP"/>
    <property type="match status" value="1"/>
</dbReference>
<sequence>MKAILIVGIALIVSASSINCPSRGLSPDTRKAMLDKHNELRSQNALGRARDGSTGRNAPRARNMYKLQWDCNLERIAQNWANRCQFQHSRSNLGENLYASGPPTNNDGPARDASASWWDELREIGIGRYSANFRFSNSVSSRGVGHYTQMAWARTTKLGCGHAKCSRMNIVVCNYSPAGNYVGQQIYIVGNPCQKDSDCTTYRNSRCSAKEGLCYIAGGRAEELHIGFNQTLVV</sequence>
<feature type="chain" id="PRO_5041328008" description="SCP domain-containing protein" evidence="1">
    <location>
        <begin position="18"/>
        <end position="234"/>
    </location>
</feature>
<keyword evidence="4" id="KW-1185">Reference proteome</keyword>
<dbReference type="PROSITE" id="PS01009">
    <property type="entry name" value="CRISP_1"/>
    <property type="match status" value="1"/>
</dbReference>
<keyword evidence="1" id="KW-0732">Signal</keyword>
<gene>
    <name evidence="3" type="ORF">QR680_006950</name>
</gene>
<dbReference type="GO" id="GO:0005576">
    <property type="term" value="C:extracellular region"/>
    <property type="evidence" value="ECO:0007669"/>
    <property type="project" value="InterPro"/>
</dbReference>
<comment type="caution">
    <text evidence="3">The sequence shown here is derived from an EMBL/GenBank/DDBJ whole genome shotgun (WGS) entry which is preliminary data.</text>
</comment>
<dbReference type="InterPro" id="IPR014044">
    <property type="entry name" value="CAP_dom"/>
</dbReference>
<dbReference type="PRINTS" id="PR00838">
    <property type="entry name" value="V5ALLERGEN"/>
</dbReference>
<evidence type="ECO:0000313" key="4">
    <source>
        <dbReference type="Proteomes" id="UP001175271"/>
    </source>
</evidence>
<dbReference type="PANTHER" id="PTHR10334">
    <property type="entry name" value="CYSTEINE-RICH SECRETORY PROTEIN-RELATED"/>
    <property type="match status" value="1"/>
</dbReference>
<dbReference type="InterPro" id="IPR002413">
    <property type="entry name" value="V5_allergen-like"/>
</dbReference>